<dbReference type="AlphaFoldDB" id="A0A8H2ZQT9"/>
<evidence type="ECO:0000256" key="1">
    <source>
        <dbReference type="ARBA" id="ARBA00009576"/>
    </source>
</evidence>
<dbReference type="Proteomes" id="UP000624404">
    <property type="component" value="Unassembled WGS sequence"/>
</dbReference>
<dbReference type="CDD" id="cd23508">
    <property type="entry name" value="hydrophobin_II"/>
    <property type="match status" value="1"/>
</dbReference>
<comment type="similarity">
    <text evidence="1">Belongs to the cerato-ulmin hydrophobin family.</text>
</comment>
<dbReference type="InterPro" id="IPR036686">
    <property type="entry name" value="Class_II_Hydrophobin_sf"/>
</dbReference>
<feature type="signal peptide" evidence="3">
    <location>
        <begin position="1"/>
        <end position="21"/>
    </location>
</feature>
<organism evidence="4 5">
    <name type="scientific">Sclerotinia trifoliorum</name>
    <dbReference type="NCBI Taxonomy" id="28548"/>
    <lineage>
        <taxon>Eukaryota</taxon>
        <taxon>Fungi</taxon>
        <taxon>Dikarya</taxon>
        <taxon>Ascomycota</taxon>
        <taxon>Pezizomycotina</taxon>
        <taxon>Leotiomycetes</taxon>
        <taxon>Helotiales</taxon>
        <taxon>Sclerotiniaceae</taxon>
        <taxon>Sclerotinia</taxon>
    </lineage>
</organism>
<dbReference type="EMBL" id="CAJHIA010000024">
    <property type="protein sequence ID" value="CAD6447151.1"/>
    <property type="molecule type" value="Genomic_DNA"/>
</dbReference>
<keyword evidence="3" id="KW-0732">Signal</keyword>
<proteinExistence type="inferred from homology"/>
<dbReference type="SUPFAM" id="SSF101751">
    <property type="entry name" value="Hydrophobin II, HfbII"/>
    <property type="match status" value="1"/>
</dbReference>
<evidence type="ECO:0000313" key="5">
    <source>
        <dbReference type="Proteomes" id="UP000624404"/>
    </source>
</evidence>
<dbReference type="GO" id="GO:0005576">
    <property type="term" value="C:extracellular region"/>
    <property type="evidence" value="ECO:0007669"/>
    <property type="project" value="InterPro"/>
</dbReference>
<dbReference type="PANTHER" id="PTHR42341">
    <property type="entry name" value="HYDROPHOBIN"/>
    <property type="match status" value="1"/>
</dbReference>
<reference evidence="4" key="1">
    <citation type="submission" date="2020-10" db="EMBL/GenBank/DDBJ databases">
        <authorList>
            <person name="Kusch S."/>
        </authorList>
    </citation>
    <scope>NUCLEOTIDE SEQUENCE</scope>
    <source>
        <strain evidence="4">SwB9</strain>
    </source>
</reference>
<comment type="caution">
    <text evidence="4">The sequence shown here is derived from an EMBL/GenBank/DDBJ whole genome shotgun (WGS) entry which is preliminary data.</text>
</comment>
<feature type="chain" id="PRO_5034269809" evidence="3">
    <location>
        <begin position="22"/>
        <end position="98"/>
    </location>
</feature>
<keyword evidence="2" id="KW-1015">Disulfide bond</keyword>
<dbReference type="Pfam" id="PF06766">
    <property type="entry name" value="Hydrophobin_2"/>
    <property type="match status" value="1"/>
</dbReference>
<gene>
    <name evidence="4" type="ORF">SCLTRI_LOCUS6943</name>
</gene>
<accession>A0A8H2ZQT9</accession>
<dbReference type="InterPro" id="IPR010636">
    <property type="entry name" value="Class_II_hydrophobin"/>
</dbReference>
<dbReference type="OrthoDB" id="4500971at2759"/>
<evidence type="ECO:0000256" key="3">
    <source>
        <dbReference type="SAM" id="SignalP"/>
    </source>
</evidence>
<dbReference type="Gene3D" id="3.20.120.10">
    <property type="entry name" value="Hydrophobin"/>
    <property type="match status" value="1"/>
</dbReference>
<keyword evidence="5" id="KW-1185">Reference proteome</keyword>
<protein>
    <submittedName>
        <fullName evidence="4">3fbedf31-637c-4793-91c3-4276fea456bc</fullName>
    </submittedName>
</protein>
<evidence type="ECO:0000313" key="4">
    <source>
        <dbReference type="EMBL" id="CAD6447151.1"/>
    </source>
</evidence>
<sequence length="98" mass="10280">MIFSRISIIITFTSLLESTLAMPATLSPPQDSICATGSPQCCDVNVLGVADLNCEAPPKAFKDVASFNKACATVGKINMCCILPILNQALLCNSPDTS</sequence>
<evidence type="ECO:0000256" key="2">
    <source>
        <dbReference type="ARBA" id="ARBA00023157"/>
    </source>
</evidence>
<name>A0A8H2ZQT9_9HELO</name>
<dbReference type="PANTHER" id="PTHR42341:SF1">
    <property type="entry name" value="HYDROPHOBIN"/>
    <property type="match status" value="1"/>
</dbReference>